<dbReference type="Pfam" id="PF12863">
    <property type="entry name" value="DUF3821"/>
    <property type="match status" value="1"/>
</dbReference>
<dbReference type="FunFam" id="2.60.40.10:FF:000270">
    <property type="entry name" value="Cell surface protein"/>
    <property type="match status" value="1"/>
</dbReference>
<dbReference type="GeneID" id="65098002"/>
<organism evidence="2 3">
    <name type="scientific">Methanospirillum purgamenti</name>
    <dbReference type="NCBI Taxonomy" id="2834276"/>
    <lineage>
        <taxon>Archaea</taxon>
        <taxon>Methanobacteriati</taxon>
        <taxon>Methanobacteriota</taxon>
        <taxon>Stenosarchaea group</taxon>
        <taxon>Methanomicrobia</taxon>
        <taxon>Methanomicrobiales</taxon>
        <taxon>Methanospirillaceae</taxon>
        <taxon>Methanospirillum</taxon>
    </lineage>
</organism>
<dbReference type="EMBL" id="CP075546">
    <property type="protein sequence ID" value="QVV88134.1"/>
    <property type="molecule type" value="Genomic_DNA"/>
</dbReference>
<dbReference type="SUPFAM" id="SSF49299">
    <property type="entry name" value="PKD domain"/>
    <property type="match status" value="4"/>
</dbReference>
<evidence type="ECO:0000313" key="3">
    <source>
        <dbReference type="Proteomes" id="UP000680656"/>
    </source>
</evidence>
<feature type="domain" description="PKD" evidence="1">
    <location>
        <begin position="1070"/>
        <end position="1141"/>
    </location>
</feature>
<dbReference type="PANTHER" id="PTHR36842:SF1">
    <property type="entry name" value="PROTEIN TOLB"/>
    <property type="match status" value="1"/>
</dbReference>
<dbReference type="PANTHER" id="PTHR36842">
    <property type="entry name" value="PROTEIN TOLB HOMOLOG"/>
    <property type="match status" value="1"/>
</dbReference>
<keyword evidence="3" id="KW-1185">Reference proteome</keyword>
<dbReference type="Proteomes" id="UP000680656">
    <property type="component" value="Chromosome"/>
</dbReference>
<dbReference type="InterPro" id="IPR013783">
    <property type="entry name" value="Ig-like_fold"/>
</dbReference>
<gene>
    <name evidence="2" type="ORF">KHC33_12420</name>
</gene>
<dbReference type="InterPro" id="IPR035986">
    <property type="entry name" value="PKD_dom_sf"/>
</dbReference>
<dbReference type="Gene3D" id="2.60.40.10">
    <property type="entry name" value="Immunoglobulins"/>
    <property type="match status" value="4"/>
</dbReference>
<dbReference type="RefSeq" id="WP_214418951.1">
    <property type="nucleotide sequence ID" value="NZ_CP075546.1"/>
</dbReference>
<dbReference type="InterPro" id="IPR022409">
    <property type="entry name" value="PKD/Chitinase_dom"/>
</dbReference>
<feature type="domain" description="PKD" evidence="1">
    <location>
        <begin position="885"/>
        <end position="962"/>
    </location>
</feature>
<dbReference type="Pfam" id="PF18911">
    <property type="entry name" value="PKD_4"/>
    <property type="match status" value="4"/>
</dbReference>
<dbReference type="InterPro" id="IPR000601">
    <property type="entry name" value="PKD_dom"/>
</dbReference>
<dbReference type="PROSITE" id="PS51257">
    <property type="entry name" value="PROKAR_LIPOPROTEIN"/>
    <property type="match status" value="1"/>
</dbReference>
<dbReference type="SMART" id="SM00089">
    <property type="entry name" value="PKD"/>
    <property type="match status" value="4"/>
</dbReference>
<evidence type="ECO:0000259" key="1">
    <source>
        <dbReference type="PROSITE" id="PS50093"/>
    </source>
</evidence>
<accession>A0A8E7AZM7</accession>
<dbReference type="PROSITE" id="PS50093">
    <property type="entry name" value="PKD"/>
    <property type="match status" value="4"/>
</dbReference>
<proteinExistence type="predicted"/>
<reference evidence="2 3" key="1">
    <citation type="submission" date="2021-05" db="EMBL/GenBank/DDBJ databases">
        <title>A novel Methanospirillum isolate from a pyrite-forming mixed culture.</title>
        <authorList>
            <person name="Bunk B."/>
            <person name="Sproer C."/>
            <person name="Spring S."/>
            <person name="Pester M."/>
        </authorList>
    </citation>
    <scope>NUCLEOTIDE SEQUENCE [LARGE SCALE GENOMIC DNA]</scope>
    <source>
        <strain evidence="2 3">J.3.6.1-F.2.7.3</strain>
    </source>
</reference>
<feature type="domain" description="PKD" evidence="1">
    <location>
        <begin position="970"/>
        <end position="1037"/>
    </location>
</feature>
<feature type="domain" description="PKD" evidence="1">
    <location>
        <begin position="802"/>
        <end position="886"/>
    </location>
</feature>
<name>A0A8E7AZM7_9EURY</name>
<sequence length="1304" mass="142306">MNRYLLMATCIILLACVTIVSAESYNNIDENIVFKKIQQGHTIFFGEENVDVTECMDGYEYVVSLNALHNVTDHIRIPDRVNFSLPTDKEETFWYQAVGPQEPVMVNGEPVLAFTTQEPVLEFEVWNLNADMKADSKVQRGTLLQFKFSTSTNLEDITNRTDWIAQKGKVDRGEAPYESLGYVNVGLTAPDGQRLLELMTLAMNDGSTKIESTKNLVLGALPGESTTINPAPAWVWPKNWNSQTANPKGWMTGWRDAGTGQETDYHYKVGSYDVTAVCNVNNMFKNRELKKYTWDSHQVELTPRSVTVSVTPPTTGKSRDAQFTATITGMPNSSYEVFIYDECPPKITGKICDRPPFIYGTRDELSNQGIKLDPVDGSYDIGNRKVVDCCTEGMLIRQAVPSGDAFPSQGDWDIFEKGTRYYAEVTTGPDGTVTVPFWIDTTVKPGTFTIQAQDILYNMRSTATISVPLGTITGATKDPSGAIKTEFFLGDEIWIDGTNSDSNMTYIWLTGPGLNPCGVNLFSPLDSKDPVKAVVLDTKDGVANYWRVEPNWDTGAVPIGEGKYTIWMASVDPDCRFCQCDSAGEGSCGFGDCFGVACEEGVCSLLNCPECAAVTSIDITLVKPDLTATVNDTTRCCCPGYPCGQLGGVQEIWVQGSSGGNSCKQLQVWLFGQSQFGLKNYLMAVTPIYCDGTYKFELNKGLLQANGIDLCSIATGKYDVIVQAPGTNNNFDIRLGEPESTGDRFVLTTMPTDDSKLFKIEGKDSLYAGVAVKALIDGFNQPGIDDLYAHVIFELKDKACEGNVDFTADKTQGNAPLSVQFTDKSVMKGVSWAWTANGEPFSTEQNPKKVFDKTGKYTIELTVTDAEGVSNTATKDSYINVISGPIADFSFNPASPLTGETVQFSDESLGSPASWEWMFGDGTSSSVQSPAHVYYLPGTYNVTLTVSDKFGSSIASKSITVTGNPISTGLIADFTVAPASAYSGDQVQFTDKSTGGTPTSWQWEFGDNSTSSLQSPVHVYQKAGTYQVILNVGDSRGVGIPKIVDYLVMNDAPVAAFSAEPLSSEFYPVQVEFTDESTGVVDEWNWQLVREGQTVATSSEENPTITFTIPGIYTVTLTVKNNGGSNSTTKDNYITIGTGSQFVVEQGWNHVSVPMAVTDNYNTVSKLFNGIQTGGVPYAVFNNAANEWVNVTDDYPVKPLEALRVWKEDPGSIVITPDYTKGGIFTRDLKTGWNGIGIMAMQPTPASVALASLGEAWNKTLMFNPLTQRWEYPIIRGVDDDKFMYPTVGYLIEMNTDGILIGGE</sequence>
<dbReference type="CDD" id="cd00146">
    <property type="entry name" value="PKD"/>
    <property type="match status" value="4"/>
</dbReference>
<dbReference type="KEGG" id="mrtj:KHC33_12420"/>
<evidence type="ECO:0000313" key="2">
    <source>
        <dbReference type="EMBL" id="QVV88134.1"/>
    </source>
</evidence>
<dbReference type="InterPro" id="IPR024277">
    <property type="entry name" value="DUF3821"/>
</dbReference>
<protein>
    <submittedName>
        <fullName evidence="2">PKD domain-containing protein</fullName>
    </submittedName>
</protein>